<keyword evidence="6 10" id="KW-0498">Mitosis</keyword>
<dbReference type="InterPro" id="IPR016024">
    <property type="entry name" value="ARM-type_fold"/>
</dbReference>
<accession>A0ABR2MLL8</accession>
<evidence type="ECO:0000256" key="4">
    <source>
        <dbReference type="ARBA" id="ARBA00022454"/>
    </source>
</evidence>
<dbReference type="Pfam" id="PF12717">
    <property type="entry name" value="Cnd1"/>
    <property type="match status" value="1"/>
</dbReference>
<dbReference type="PANTHER" id="PTHR14222:SF2">
    <property type="entry name" value="CONDENSIN COMPLEX SUBUNIT 1"/>
    <property type="match status" value="1"/>
</dbReference>
<feature type="region of interest" description="Disordered" evidence="11">
    <location>
        <begin position="1238"/>
        <end position="1377"/>
    </location>
</feature>
<feature type="compositionally biased region" description="Basic and acidic residues" evidence="11">
    <location>
        <begin position="1261"/>
        <end position="1276"/>
    </location>
</feature>
<feature type="compositionally biased region" description="Basic residues" evidence="11">
    <location>
        <begin position="1315"/>
        <end position="1331"/>
    </location>
</feature>
<evidence type="ECO:0000256" key="1">
    <source>
        <dbReference type="ARBA" id="ARBA00004123"/>
    </source>
</evidence>
<protein>
    <recommendedName>
        <fullName evidence="10">Condensin-1 complex subunit CAP-D2</fullName>
    </recommendedName>
</protein>
<organism evidence="14 15">
    <name type="scientific">Platanthera guangdongensis</name>
    <dbReference type="NCBI Taxonomy" id="2320717"/>
    <lineage>
        <taxon>Eukaryota</taxon>
        <taxon>Viridiplantae</taxon>
        <taxon>Streptophyta</taxon>
        <taxon>Embryophyta</taxon>
        <taxon>Tracheophyta</taxon>
        <taxon>Spermatophyta</taxon>
        <taxon>Magnoliopsida</taxon>
        <taxon>Liliopsida</taxon>
        <taxon>Asparagales</taxon>
        <taxon>Orchidaceae</taxon>
        <taxon>Orchidoideae</taxon>
        <taxon>Orchideae</taxon>
        <taxon>Orchidinae</taxon>
        <taxon>Platanthera</taxon>
    </lineage>
</organism>
<evidence type="ECO:0000256" key="9">
    <source>
        <dbReference type="ARBA" id="ARBA00023306"/>
    </source>
</evidence>
<evidence type="ECO:0000259" key="13">
    <source>
        <dbReference type="Pfam" id="PF12922"/>
    </source>
</evidence>
<comment type="subcellular location">
    <subcellularLocation>
        <location evidence="2">Chromosome</location>
    </subcellularLocation>
    <subcellularLocation>
        <location evidence="1">Nucleus</location>
    </subcellularLocation>
</comment>
<keyword evidence="9 10" id="KW-0131">Cell cycle</keyword>
<keyword evidence="4" id="KW-0158">Chromosome</keyword>
<reference evidence="14 15" key="1">
    <citation type="journal article" date="2022" name="Nat. Plants">
        <title>Genomes of leafy and leafless Platanthera orchids illuminate the evolution of mycoheterotrophy.</title>
        <authorList>
            <person name="Li M.H."/>
            <person name="Liu K.W."/>
            <person name="Li Z."/>
            <person name="Lu H.C."/>
            <person name="Ye Q.L."/>
            <person name="Zhang D."/>
            <person name="Wang J.Y."/>
            <person name="Li Y.F."/>
            <person name="Zhong Z.M."/>
            <person name="Liu X."/>
            <person name="Yu X."/>
            <person name="Liu D.K."/>
            <person name="Tu X.D."/>
            <person name="Liu B."/>
            <person name="Hao Y."/>
            <person name="Liao X.Y."/>
            <person name="Jiang Y.T."/>
            <person name="Sun W.H."/>
            <person name="Chen J."/>
            <person name="Chen Y.Q."/>
            <person name="Ai Y."/>
            <person name="Zhai J.W."/>
            <person name="Wu S.S."/>
            <person name="Zhou Z."/>
            <person name="Hsiao Y.Y."/>
            <person name="Wu W.L."/>
            <person name="Chen Y.Y."/>
            <person name="Lin Y.F."/>
            <person name="Hsu J.L."/>
            <person name="Li C.Y."/>
            <person name="Wang Z.W."/>
            <person name="Zhao X."/>
            <person name="Zhong W.Y."/>
            <person name="Ma X.K."/>
            <person name="Ma L."/>
            <person name="Huang J."/>
            <person name="Chen G.Z."/>
            <person name="Huang M.Z."/>
            <person name="Huang L."/>
            <person name="Peng D.H."/>
            <person name="Luo Y.B."/>
            <person name="Zou S.Q."/>
            <person name="Chen S.P."/>
            <person name="Lan S."/>
            <person name="Tsai W.C."/>
            <person name="Van de Peer Y."/>
            <person name="Liu Z.J."/>
        </authorList>
    </citation>
    <scope>NUCLEOTIDE SEQUENCE [LARGE SCALE GENOMIC DNA]</scope>
    <source>
        <strain evidence="14">Lor288</strain>
    </source>
</reference>
<evidence type="ECO:0000256" key="11">
    <source>
        <dbReference type="SAM" id="MobiDB-lite"/>
    </source>
</evidence>
<keyword evidence="8" id="KW-0539">Nucleus</keyword>
<keyword evidence="15" id="KW-1185">Reference proteome</keyword>
<sequence>MAPPFIFPSNLEDLEEESDDPRLSVVSPIDVTSLRPSELDELVKGASHYRLLIDFVGEGVAFDLSDRDLFCIEDQDVFDRVYSAVKGFSILSPSSKYNLAETIRSNLAVLLPNVDSLSRAPQESPSGGVQIPLNDRIAAHRNALKIYAYFLVTIILAEESKQDTAINSKGAAQSSKKMPTSVWNFMAIRSRIINLIANSLEINLALLFGPGDTDVSYLSFISKFTFSLFENQALLKDTGTKDGLGRIIGCITTKHKRTAESCASILHLIYRFDFAVPHLAEVIAAAVNKYGDGSLAIALVREIGRTDPKDYVRDGLGAENVGRLIVELADRMPRLISTNIGVLIPHFGGESYKIRNALVGVLGKLVVKAFNDLEKDQSSKIMRLRGKQAMLDILIERCKDVSAYTRSRVLQVWAELCEERAVSIGLWNELASVASGRLEDKSAMVRKSALNLLITMLQHNPFGPVLRAPTFGATLEKYKEKLQVMEPACSDECASDGEILSGEDPHKAVSGDGDVLNEESIVQPEESTSDSLISSSQDQTQENTSVPDIGNLEQIKALVASLEAGLQFSKCIASTMAILVQLLASSSVTDVENSILLLMRCRQFQIDGAEESLLKMLPLVFSQDKSIYEAVENAFVSIYIRKIPSETALNLLNLAINSSIGDLAAVECLICSLMSKGEISQSTVRVLVLPFNESFLLVHCISALWDYFSFNISGVVASQSRGALSVLCMAAKSSPGILSSHLQDIIDIGFGRWAKVEPLLARTACVALERLTEDDKEKLRFNGSKIFGVLQSLVTGFLLPERIWYAAADKAISTIYSIHPAPETFAADLVKNSLTSVFSHTASDEAGCQVDSDGNKSSTVLASKLGRFLFVISQIALNQLVYVESCVRKIRLEKSKKEKAKYESEVTDGDPVCAAEGINAELGIGASDDVIIDSLYEKAEKEIVCSSSDRNLIGYCAPFLSKLCKNINLIQKYPDLQASAMLALCRLMIIDADFCEANLQLLFTVVEGAPSETVRSNCTVALGDLTVRFPNLMEPWTENMYARLRDPSTSVRKNAVLVLSHLILNDMMKVKGYIDEMAVRIEDKDERISSLAKLFFHELSKKGNNPIYSLLPDILGRLFSQNLQEQAFCNIMQFLITSIKKDKQMEGLVEKLCNRFSGVTDTKQWECIAYCLSQLTFSEKGLKKLVDSFKVYEHVLSEDSVMDYFRSIINKCKKFAKPELKLCIEEFEEKLNKFHAERKEQDATTRNAMSHHKKVGKLRSIFRDKKGTVENGRNDNDTEDEASEVINPSQSEGSGFTTTEIDQAADHSEVLSPKTSRKGATRSKVKASKRSLIRELKTSSPTQSNIRPRRRDEEVGANSRRALSTPERIHPVKLSNS</sequence>
<dbReference type="Pfam" id="PF12922">
    <property type="entry name" value="Cnd1_N"/>
    <property type="match status" value="1"/>
</dbReference>
<feature type="region of interest" description="Disordered" evidence="11">
    <location>
        <begin position="520"/>
        <end position="547"/>
    </location>
</feature>
<evidence type="ECO:0000259" key="12">
    <source>
        <dbReference type="Pfam" id="PF12717"/>
    </source>
</evidence>
<evidence type="ECO:0000313" key="14">
    <source>
        <dbReference type="EMBL" id="KAK8964981.1"/>
    </source>
</evidence>
<dbReference type="PIRSF" id="PIRSF017127">
    <property type="entry name" value="Condensin_D2"/>
    <property type="match status" value="1"/>
</dbReference>
<proteinExistence type="inferred from homology"/>
<comment type="caution">
    <text evidence="14">The sequence shown here is derived from an EMBL/GenBank/DDBJ whole genome shotgun (WGS) entry which is preliminary data.</text>
</comment>
<feature type="domain" description="Condensin complex subunit 1 C-terminal" evidence="12">
    <location>
        <begin position="1013"/>
        <end position="1173"/>
    </location>
</feature>
<evidence type="ECO:0000256" key="6">
    <source>
        <dbReference type="ARBA" id="ARBA00022776"/>
    </source>
</evidence>
<feature type="domain" description="Condensin complex subunit 1 N-terminal" evidence="13">
    <location>
        <begin position="94"/>
        <end position="257"/>
    </location>
</feature>
<keyword evidence="5 10" id="KW-0132">Cell division</keyword>
<feature type="compositionally biased region" description="Low complexity" evidence="11">
    <location>
        <begin position="529"/>
        <end position="541"/>
    </location>
</feature>
<keyword evidence="7 10" id="KW-0226">DNA condensation</keyword>
<dbReference type="InterPro" id="IPR007673">
    <property type="entry name" value="Condensin_cplx_su1"/>
</dbReference>
<comment type="similarity">
    <text evidence="3 10">Belongs to the CND1 (condensin subunit 1) family.</text>
</comment>
<evidence type="ECO:0000256" key="7">
    <source>
        <dbReference type="ARBA" id="ARBA00023067"/>
    </source>
</evidence>
<dbReference type="InterPro" id="IPR024324">
    <property type="entry name" value="Condensin_cplx_su1_N"/>
</dbReference>
<name>A0ABR2MLL8_9ASPA</name>
<dbReference type="SUPFAM" id="SSF48371">
    <property type="entry name" value="ARM repeat"/>
    <property type="match status" value="1"/>
</dbReference>
<evidence type="ECO:0000256" key="8">
    <source>
        <dbReference type="ARBA" id="ARBA00023242"/>
    </source>
</evidence>
<dbReference type="EMBL" id="JBBWWR010000006">
    <property type="protein sequence ID" value="KAK8964981.1"/>
    <property type="molecule type" value="Genomic_DNA"/>
</dbReference>
<dbReference type="PANTHER" id="PTHR14222">
    <property type="entry name" value="CONDENSIN"/>
    <property type="match status" value="1"/>
</dbReference>
<evidence type="ECO:0000313" key="15">
    <source>
        <dbReference type="Proteomes" id="UP001412067"/>
    </source>
</evidence>
<evidence type="ECO:0000256" key="5">
    <source>
        <dbReference type="ARBA" id="ARBA00022618"/>
    </source>
</evidence>
<evidence type="ECO:0000256" key="10">
    <source>
        <dbReference type="PIRNR" id="PIRNR017127"/>
    </source>
</evidence>
<evidence type="ECO:0000256" key="2">
    <source>
        <dbReference type="ARBA" id="ARBA00004286"/>
    </source>
</evidence>
<evidence type="ECO:0000256" key="3">
    <source>
        <dbReference type="ARBA" id="ARBA00009606"/>
    </source>
</evidence>
<dbReference type="InterPro" id="IPR032682">
    <property type="entry name" value="Cnd1_C"/>
</dbReference>
<dbReference type="InterPro" id="IPR011989">
    <property type="entry name" value="ARM-like"/>
</dbReference>
<dbReference type="InterPro" id="IPR026971">
    <property type="entry name" value="CND1/NCAPD3"/>
</dbReference>
<comment type="function">
    <text evidence="10">Regulatory subunit of the condensin complex, a complex required for conversion of interphase chromatin into mitotic-like condense chromosomes. The condensin complex probably introduces positive supercoils into relaxed DNA in the presence of type I topoisomerases and converts nicked DNA into positive knotted forms in the presence of type II topoisomerases.</text>
</comment>
<feature type="compositionally biased region" description="Polar residues" evidence="11">
    <location>
        <begin position="1286"/>
        <end position="1301"/>
    </location>
</feature>
<gene>
    <name evidence="14" type="ORF">KSP40_PGU016946</name>
</gene>
<dbReference type="Gene3D" id="1.25.10.10">
    <property type="entry name" value="Leucine-rich Repeat Variant"/>
    <property type="match status" value="2"/>
</dbReference>
<dbReference type="Proteomes" id="UP001412067">
    <property type="component" value="Unassembled WGS sequence"/>
</dbReference>